<dbReference type="Proteomes" id="UP000198615">
    <property type="component" value="Unassembled WGS sequence"/>
</dbReference>
<evidence type="ECO:0000256" key="4">
    <source>
        <dbReference type="ARBA" id="ARBA00022679"/>
    </source>
</evidence>
<organism evidence="8 9">
    <name type="scientific">Thalassobaculum litoreum DSM 18839</name>
    <dbReference type="NCBI Taxonomy" id="1123362"/>
    <lineage>
        <taxon>Bacteria</taxon>
        <taxon>Pseudomonadati</taxon>
        <taxon>Pseudomonadota</taxon>
        <taxon>Alphaproteobacteria</taxon>
        <taxon>Rhodospirillales</taxon>
        <taxon>Thalassobaculaceae</taxon>
        <taxon>Thalassobaculum</taxon>
    </lineage>
</organism>
<feature type="region of interest" description="Disordered" evidence="7">
    <location>
        <begin position="266"/>
        <end position="338"/>
    </location>
</feature>
<dbReference type="Pfam" id="PF01795">
    <property type="entry name" value="Methyltransf_5"/>
    <property type="match status" value="1"/>
</dbReference>
<comment type="similarity">
    <text evidence="1 6">Belongs to the methyltransferase superfamily. RsmH family.</text>
</comment>
<dbReference type="FunFam" id="1.10.150.170:FF:000003">
    <property type="entry name" value="Ribosomal RNA small subunit methyltransferase H"/>
    <property type="match status" value="1"/>
</dbReference>
<comment type="catalytic activity">
    <reaction evidence="6">
        <text>cytidine(1402) in 16S rRNA + S-adenosyl-L-methionine = N(4)-methylcytidine(1402) in 16S rRNA + S-adenosyl-L-homocysteine + H(+)</text>
        <dbReference type="Rhea" id="RHEA:42928"/>
        <dbReference type="Rhea" id="RHEA-COMP:10286"/>
        <dbReference type="Rhea" id="RHEA-COMP:10287"/>
        <dbReference type="ChEBI" id="CHEBI:15378"/>
        <dbReference type="ChEBI" id="CHEBI:57856"/>
        <dbReference type="ChEBI" id="CHEBI:59789"/>
        <dbReference type="ChEBI" id="CHEBI:74506"/>
        <dbReference type="ChEBI" id="CHEBI:82748"/>
        <dbReference type="EC" id="2.1.1.199"/>
    </reaction>
</comment>
<dbReference type="InterPro" id="IPR002903">
    <property type="entry name" value="RsmH"/>
</dbReference>
<evidence type="ECO:0000256" key="5">
    <source>
        <dbReference type="ARBA" id="ARBA00022691"/>
    </source>
</evidence>
<evidence type="ECO:0000313" key="9">
    <source>
        <dbReference type="Proteomes" id="UP000198615"/>
    </source>
</evidence>
<reference evidence="8 9" key="1">
    <citation type="submission" date="2016-10" db="EMBL/GenBank/DDBJ databases">
        <authorList>
            <person name="Varghese N."/>
            <person name="Submissions S."/>
        </authorList>
    </citation>
    <scope>NUCLEOTIDE SEQUENCE [LARGE SCALE GENOMIC DNA]</scope>
    <source>
        <strain evidence="8 9">DSM 18839</strain>
    </source>
</reference>
<feature type="compositionally biased region" description="Basic and acidic residues" evidence="7">
    <location>
        <begin position="279"/>
        <end position="291"/>
    </location>
</feature>
<dbReference type="OrthoDB" id="9806637at2"/>
<dbReference type="GO" id="GO:0071424">
    <property type="term" value="F:rRNA (cytosine-N4-)-methyltransferase activity"/>
    <property type="evidence" value="ECO:0007669"/>
    <property type="project" value="UniProtKB-UniRule"/>
</dbReference>
<keyword evidence="9" id="KW-1185">Reference proteome</keyword>
<dbReference type="Gene3D" id="1.10.150.170">
    <property type="entry name" value="Putative methyltransferase TM0872, insert domain"/>
    <property type="match status" value="1"/>
</dbReference>
<dbReference type="GO" id="GO:0070475">
    <property type="term" value="P:rRNA base methylation"/>
    <property type="evidence" value="ECO:0007669"/>
    <property type="project" value="UniProtKB-UniRule"/>
</dbReference>
<dbReference type="InterPro" id="IPR023397">
    <property type="entry name" value="SAM-dep_MeTrfase_MraW_recog"/>
</dbReference>
<comment type="caution">
    <text evidence="8">The sequence shown here is derived from an EMBL/GenBank/DDBJ whole genome shotgun (WGS) entry which is preliminary data.</text>
</comment>
<dbReference type="EMBL" id="FNBW01000007">
    <property type="protein sequence ID" value="SDF86301.1"/>
    <property type="molecule type" value="Genomic_DNA"/>
</dbReference>
<dbReference type="PANTHER" id="PTHR11265:SF0">
    <property type="entry name" value="12S RRNA N4-METHYLCYTIDINE METHYLTRANSFERASE"/>
    <property type="match status" value="1"/>
</dbReference>
<proteinExistence type="inferred from homology"/>
<dbReference type="PIRSF" id="PIRSF004486">
    <property type="entry name" value="MraW"/>
    <property type="match status" value="1"/>
</dbReference>
<evidence type="ECO:0000256" key="7">
    <source>
        <dbReference type="SAM" id="MobiDB-lite"/>
    </source>
</evidence>
<dbReference type="NCBIfam" id="TIGR00006">
    <property type="entry name" value="16S rRNA (cytosine(1402)-N(4))-methyltransferase RsmH"/>
    <property type="match status" value="1"/>
</dbReference>
<comment type="subcellular location">
    <subcellularLocation>
        <location evidence="6">Cytoplasm</location>
    </subcellularLocation>
</comment>
<accession>A0A8G2BIV1</accession>
<comment type="function">
    <text evidence="6">Specifically methylates the N4 position of cytidine in position 1402 (C1402) of 16S rRNA.</text>
</comment>
<evidence type="ECO:0000256" key="2">
    <source>
        <dbReference type="ARBA" id="ARBA00022552"/>
    </source>
</evidence>
<sequence>MNGSLHISVLLAEVVTALAPKAGDCHLDGTFGVGGYTRAILEAADCTVLAVDRDPDAIARAQTLAQDFLAPENGGPNGSRLIPLHGRFGEMDSLARAAGYPNVDGVTLDLGVSSPQLDEAERGFSFRFDGPLDMRMERDGPTAADVVNEASEKELADIIFHLGEERYARRVAKAIVTARTTTPIRRTGELAELVRRVVPSAPAGSSSRGNIDSATRTFQALRIHVNRELEELDQGLDAAERLLAPGGRLAVVSFHSLEDRRVKTFLRQRSGRTANPSRHTPDAIAGKRAERAPTFTLTSTRPIAPSEEEIARNPRARSARLRVGHRTDAPAWTGQEAA</sequence>
<evidence type="ECO:0000313" key="8">
    <source>
        <dbReference type="EMBL" id="SDF86301.1"/>
    </source>
</evidence>
<name>A0A8G2BIV1_9PROT</name>
<dbReference type="AlphaFoldDB" id="A0A8G2BIV1"/>
<keyword evidence="4 6" id="KW-0808">Transferase</keyword>
<keyword evidence="5 6" id="KW-0949">S-adenosyl-L-methionine</keyword>
<dbReference type="PANTHER" id="PTHR11265">
    <property type="entry name" value="S-ADENOSYL-METHYLTRANSFERASE MRAW"/>
    <property type="match status" value="1"/>
</dbReference>
<protein>
    <recommendedName>
        <fullName evidence="6">Ribosomal RNA small subunit methyltransferase H</fullName>
        <ecNumber evidence="6">2.1.1.199</ecNumber>
    </recommendedName>
    <alternativeName>
        <fullName evidence="6">16S rRNA m(4)C1402 methyltransferase</fullName>
    </alternativeName>
    <alternativeName>
        <fullName evidence="6">rRNA (cytosine-N(4)-)-methyltransferase RsmH</fullName>
    </alternativeName>
</protein>
<feature type="compositionally biased region" description="Basic residues" evidence="7">
    <location>
        <begin position="314"/>
        <end position="324"/>
    </location>
</feature>
<gene>
    <name evidence="6" type="primary">rsmH</name>
    <name evidence="8" type="ORF">SAMN05660686_02593</name>
</gene>
<evidence type="ECO:0000256" key="6">
    <source>
        <dbReference type="HAMAP-Rule" id="MF_01007"/>
    </source>
</evidence>
<keyword evidence="2 6" id="KW-0698">rRNA processing</keyword>
<keyword evidence="3 6" id="KW-0489">Methyltransferase</keyword>
<dbReference type="RefSeq" id="WP_093150858.1">
    <property type="nucleotide sequence ID" value="NZ_FNBW01000007.1"/>
</dbReference>
<dbReference type="EC" id="2.1.1.199" evidence="6"/>
<feature type="binding site" evidence="6">
    <location>
        <position position="116"/>
    </location>
    <ligand>
        <name>S-adenosyl-L-methionine</name>
        <dbReference type="ChEBI" id="CHEBI:59789"/>
    </ligand>
</feature>
<feature type="binding site" evidence="6">
    <location>
        <position position="52"/>
    </location>
    <ligand>
        <name>S-adenosyl-L-methionine</name>
        <dbReference type="ChEBI" id="CHEBI:59789"/>
    </ligand>
</feature>
<dbReference type="SUPFAM" id="SSF81799">
    <property type="entry name" value="Putative methyltransferase TM0872, insert domain"/>
    <property type="match status" value="1"/>
</dbReference>
<evidence type="ECO:0000256" key="3">
    <source>
        <dbReference type="ARBA" id="ARBA00022603"/>
    </source>
</evidence>
<feature type="binding site" evidence="6">
    <location>
        <position position="88"/>
    </location>
    <ligand>
        <name>S-adenosyl-L-methionine</name>
        <dbReference type="ChEBI" id="CHEBI:59789"/>
    </ligand>
</feature>
<feature type="binding site" evidence="6">
    <location>
        <position position="109"/>
    </location>
    <ligand>
        <name>S-adenosyl-L-methionine</name>
        <dbReference type="ChEBI" id="CHEBI:59789"/>
    </ligand>
</feature>
<keyword evidence="6" id="KW-0963">Cytoplasm</keyword>
<dbReference type="InterPro" id="IPR029063">
    <property type="entry name" value="SAM-dependent_MTases_sf"/>
</dbReference>
<dbReference type="GO" id="GO:0005737">
    <property type="term" value="C:cytoplasm"/>
    <property type="evidence" value="ECO:0007669"/>
    <property type="project" value="UniProtKB-SubCell"/>
</dbReference>
<dbReference type="HAMAP" id="MF_01007">
    <property type="entry name" value="16SrRNA_methyltr_H"/>
    <property type="match status" value="1"/>
</dbReference>
<dbReference type="Gene3D" id="3.40.50.150">
    <property type="entry name" value="Vaccinia Virus protein VP39"/>
    <property type="match status" value="1"/>
</dbReference>
<evidence type="ECO:0000256" key="1">
    <source>
        <dbReference type="ARBA" id="ARBA00010396"/>
    </source>
</evidence>
<feature type="binding site" evidence="6">
    <location>
        <begin position="34"/>
        <end position="36"/>
    </location>
    <ligand>
        <name>S-adenosyl-L-methionine</name>
        <dbReference type="ChEBI" id="CHEBI:59789"/>
    </ligand>
</feature>
<dbReference type="SUPFAM" id="SSF53335">
    <property type="entry name" value="S-adenosyl-L-methionine-dependent methyltransferases"/>
    <property type="match status" value="1"/>
</dbReference>